<dbReference type="RefSeq" id="WP_310367323.1">
    <property type="nucleotide sequence ID" value="NZ_JAVDYB010000001.1"/>
</dbReference>
<dbReference type="SMART" id="SM00260">
    <property type="entry name" value="CheW"/>
    <property type="match status" value="1"/>
</dbReference>
<evidence type="ECO:0000259" key="2">
    <source>
        <dbReference type="PROSITE" id="PS50851"/>
    </source>
</evidence>
<dbReference type="GO" id="GO:0007165">
    <property type="term" value="P:signal transduction"/>
    <property type="evidence" value="ECO:0007669"/>
    <property type="project" value="InterPro"/>
</dbReference>
<evidence type="ECO:0000313" key="3">
    <source>
        <dbReference type="EMBL" id="MDR7275849.1"/>
    </source>
</evidence>
<dbReference type="AlphaFoldDB" id="A0AAE4CAI3"/>
<dbReference type="PANTHER" id="PTHR22617:SF41">
    <property type="entry name" value="CHEMOTAXIS SIGNAL TRANSDUCTION SYSTEM ADAPTOR PROTEIN CHEW"/>
    <property type="match status" value="1"/>
</dbReference>
<feature type="compositionally biased region" description="Acidic residues" evidence="1">
    <location>
        <begin position="187"/>
        <end position="199"/>
    </location>
</feature>
<proteinExistence type="predicted"/>
<dbReference type="PROSITE" id="PS50851">
    <property type="entry name" value="CHEW"/>
    <property type="match status" value="1"/>
</dbReference>
<organism evidence="3 4">
    <name type="scientific">Catenuloplanes atrovinosus</name>
    <dbReference type="NCBI Taxonomy" id="137266"/>
    <lineage>
        <taxon>Bacteria</taxon>
        <taxon>Bacillati</taxon>
        <taxon>Actinomycetota</taxon>
        <taxon>Actinomycetes</taxon>
        <taxon>Micromonosporales</taxon>
        <taxon>Micromonosporaceae</taxon>
        <taxon>Catenuloplanes</taxon>
    </lineage>
</organism>
<dbReference type="Proteomes" id="UP001183643">
    <property type="component" value="Unassembled WGS sequence"/>
</dbReference>
<protein>
    <submittedName>
        <fullName evidence="3">Purine-binding chemotaxis protein CheW</fullName>
    </submittedName>
</protein>
<dbReference type="EMBL" id="JAVDYB010000001">
    <property type="protein sequence ID" value="MDR7275849.1"/>
    <property type="molecule type" value="Genomic_DNA"/>
</dbReference>
<dbReference type="GO" id="GO:0006935">
    <property type="term" value="P:chemotaxis"/>
    <property type="evidence" value="ECO:0007669"/>
    <property type="project" value="InterPro"/>
</dbReference>
<dbReference type="InterPro" id="IPR002545">
    <property type="entry name" value="CheW-lke_dom"/>
</dbReference>
<dbReference type="SUPFAM" id="SSF50341">
    <property type="entry name" value="CheW-like"/>
    <property type="match status" value="1"/>
</dbReference>
<feature type="region of interest" description="Disordered" evidence="1">
    <location>
        <begin position="178"/>
        <end position="199"/>
    </location>
</feature>
<dbReference type="GO" id="GO:0005829">
    <property type="term" value="C:cytosol"/>
    <property type="evidence" value="ECO:0007669"/>
    <property type="project" value="TreeGrafter"/>
</dbReference>
<reference evidence="3" key="1">
    <citation type="submission" date="2023-07" db="EMBL/GenBank/DDBJ databases">
        <title>Sequencing the genomes of 1000 actinobacteria strains.</title>
        <authorList>
            <person name="Klenk H.-P."/>
        </authorList>
    </citation>
    <scope>NUCLEOTIDE SEQUENCE</scope>
    <source>
        <strain evidence="3">DSM 44707</strain>
    </source>
</reference>
<dbReference type="Gene3D" id="2.40.50.180">
    <property type="entry name" value="CheA-289, Domain 4"/>
    <property type="match status" value="1"/>
</dbReference>
<dbReference type="Gene3D" id="2.30.30.40">
    <property type="entry name" value="SH3 Domains"/>
    <property type="match status" value="1"/>
</dbReference>
<evidence type="ECO:0000256" key="1">
    <source>
        <dbReference type="SAM" id="MobiDB-lite"/>
    </source>
</evidence>
<keyword evidence="4" id="KW-1185">Reference proteome</keyword>
<dbReference type="Pfam" id="PF01584">
    <property type="entry name" value="CheW"/>
    <property type="match status" value="1"/>
</dbReference>
<gene>
    <name evidence="3" type="ORF">J2S41_002627</name>
</gene>
<comment type="caution">
    <text evidence="3">The sequence shown here is derived from an EMBL/GenBank/DDBJ whole genome shotgun (WGS) entry which is preliminary data.</text>
</comment>
<dbReference type="InterPro" id="IPR036061">
    <property type="entry name" value="CheW-like_dom_sf"/>
</dbReference>
<evidence type="ECO:0000313" key="4">
    <source>
        <dbReference type="Proteomes" id="UP001183643"/>
    </source>
</evidence>
<dbReference type="InterPro" id="IPR039315">
    <property type="entry name" value="CheW"/>
</dbReference>
<accession>A0AAE4CAI3</accession>
<dbReference type="PANTHER" id="PTHR22617">
    <property type="entry name" value="CHEMOTAXIS SENSOR HISTIDINE KINASE-RELATED"/>
    <property type="match status" value="1"/>
</dbReference>
<name>A0AAE4CAI3_9ACTN</name>
<sequence>MSDVSTMSTATRAGSGRFLTFTLNGEAYALDIFHVLEILEYRNLTVVPMMPPFIRGVINLRGRAVPVIDLAIRFDRGSTTVRRRTSIIIVHIAETGLEPGPGGTDGDGGQDIGILVDSVNKVVALGEGDIEPAPSFGSGIRADYISGMARRDGDFLILLDVGNVLSISDMVSLGAAVRTQGGRDTETDTDSDDVADEGN</sequence>
<feature type="domain" description="CheW-like" evidence="2">
    <location>
        <begin position="15"/>
        <end position="170"/>
    </location>
</feature>